<evidence type="ECO:0000313" key="3">
    <source>
        <dbReference type="Proteomes" id="UP000298049"/>
    </source>
</evidence>
<gene>
    <name evidence="2" type="ORF">soil367_06730</name>
</gene>
<accession>A0A4P7XHD1</accession>
<keyword evidence="1" id="KW-0812">Transmembrane</keyword>
<feature type="transmembrane region" description="Helical" evidence="1">
    <location>
        <begin position="15"/>
        <end position="35"/>
    </location>
</feature>
<dbReference type="InterPro" id="IPR008620">
    <property type="entry name" value="FixH"/>
</dbReference>
<dbReference type="AlphaFoldDB" id="A0A4P7XHD1"/>
<dbReference type="KEGG" id="hmi:soil367_06730"/>
<dbReference type="EMBL" id="CP031093">
    <property type="protein sequence ID" value="QCF25632.1"/>
    <property type="molecule type" value="Genomic_DNA"/>
</dbReference>
<dbReference type="RefSeq" id="WP_136548110.1">
    <property type="nucleotide sequence ID" value="NZ_CP031093.1"/>
</dbReference>
<name>A0A4P7XHD1_9ALTE</name>
<keyword evidence="1" id="KW-1133">Transmembrane helix</keyword>
<sequence>MKQRSTDSTPWYRQFWPWVLLGIPMCSVIYSAFFITMAVTTENALVTDDYYKEGRAINQTLKRDREALARGLVAEYRLSESGVLNVVLESDEPLPTDTLILRLIHPTLENRDSLIRLGRTSGNHFEARLADKLDGRWYLDLRDASNEWRIYGAARFEPGESIQLSPQGAKG</sequence>
<organism evidence="2 3">
    <name type="scientific">Hydrocarboniclastica marina</name>
    <dbReference type="NCBI Taxonomy" id="2259620"/>
    <lineage>
        <taxon>Bacteria</taxon>
        <taxon>Pseudomonadati</taxon>
        <taxon>Pseudomonadota</taxon>
        <taxon>Gammaproteobacteria</taxon>
        <taxon>Alteromonadales</taxon>
        <taxon>Alteromonadaceae</taxon>
        <taxon>Hydrocarboniclastica</taxon>
    </lineage>
</organism>
<evidence type="ECO:0000256" key="1">
    <source>
        <dbReference type="SAM" id="Phobius"/>
    </source>
</evidence>
<proteinExistence type="predicted"/>
<evidence type="ECO:0000313" key="2">
    <source>
        <dbReference type="EMBL" id="QCF25632.1"/>
    </source>
</evidence>
<dbReference type="OrthoDB" id="5295180at2"/>
<keyword evidence="1" id="KW-0472">Membrane</keyword>
<dbReference type="Proteomes" id="UP000298049">
    <property type="component" value="Chromosome"/>
</dbReference>
<keyword evidence="3" id="KW-1185">Reference proteome</keyword>
<reference evidence="2 3" key="1">
    <citation type="submission" date="2018-07" db="EMBL/GenBank/DDBJ databases">
        <title>Marsedoiliclastica nanhaica gen. nov. sp. nov., a novel marine hydrocarbonoclastic bacterium isolated from an in-situ enriched hydrocarbon-degrading consortium in deep-sea sediment.</title>
        <authorList>
            <person name="Dong C."/>
            <person name="Ma T."/>
            <person name="Liu R."/>
            <person name="Shao Z."/>
        </authorList>
    </citation>
    <scope>NUCLEOTIDE SEQUENCE [LARGE SCALE GENOMIC DNA]</scope>
    <source>
        <strain evidence="3">soil36-7</strain>
    </source>
</reference>
<protein>
    <submittedName>
        <fullName evidence="2">Nitrogen fixation protein FixH</fullName>
    </submittedName>
</protein>
<dbReference type="Pfam" id="PF05751">
    <property type="entry name" value="FixH"/>
    <property type="match status" value="1"/>
</dbReference>